<keyword evidence="4 6" id="KW-0732">Signal</keyword>
<evidence type="ECO:0000256" key="6">
    <source>
        <dbReference type="RuleBase" id="RU367102"/>
    </source>
</evidence>
<name>A0AAP0B898_9ASPA</name>
<dbReference type="GO" id="GO:0010052">
    <property type="term" value="P:guard cell differentiation"/>
    <property type="evidence" value="ECO:0007669"/>
    <property type="project" value="UniProtKB-UniRule"/>
</dbReference>
<comment type="function">
    <text evidence="6">Controls stomatal patterning.</text>
</comment>
<reference evidence="7 8" key="1">
    <citation type="journal article" date="2022" name="Nat. Plants">
        <title>Genomes of leafy and leafless Platanthera orchids illuminate the evolution of mycoheterotrophy.</title>
        <authorList>
            <person name="Li M.H."/>
            <person name="Liu K.W."/>
            <person name="Li Z."/>
            <person name="Lu H.C."/>
            <person name="Ye Q.L."/>
            <person name="Zhang D."/>
            <person name="Wang J.Y."/>
            <person name="Li Y.F."/>
            <person name="Zhong Z.M."/>
            <person name="Liu X."/>
            <person name="Yu X."/>
            <person name="Liu D.K."/>
            <person name="Tu X.D."/>
            <person name="Liu B."/>
            <person name="Hao Y."/>
            <person name="Liao X.Y."/>
            <person name="Jiang Y.T."/>
            <person name="Sun W.H."/>
            <person name="Chen J."/>
            <person name="Chen Y.Q."/>
            <person name="Ai Y."/>
            <person name="Zhai J.W."/>
            <person name="Wu S.S."/>
            <person name="Zhou Z."/>
            <person name="Hsiao Y.Y."/>
            <person name="Wu W.L."/>
            <person name="Chen Y.Y."/>
            <person name="Lin Y.F."/>
            <person name="Hsu J.L."/>
            <person name="Li C.Y."/>
            <person name="Wang Z.W."/>
            <person name="Zhao X."/>
            <person name="Zhong W.Y."/>
            <person name="Ma X.K."/>
            <person name="Ma L."/>
            <person name="Huang J."/>
            <person name="Chen G.Z."/>
            <person name="Huang M.Z."/>
            <person name="Huang L."/>
            <person name="Peng D.H."/>
            <person name="Luo Y.B."/>
            <person name="Zou S.Q."/>
            <person name="Chen S.P."/>
            <person name="Lan S."/>
            <person name="Tsai W.C."/>
            <person name="Van de Peer Y."/>
            <person name="Liu Z.J."/>
        </authorList>
    </citation>
    <scope>NUCLEOTIDE SEQUENCE [LARGE SCALE GENOMIC DNA]</scope>
    <source>
        <strain evidence="7">Lor287</strain>
    </source>
</reference>
<evidence type="ECO:0000256" key="5">
    <source>
        <dbReference type="ARBA" id="ARBA00023157"/>
    </source>
</evidence>
<evidence type="ECO:0000256" key="4">
    <source>
        <dbReference type="ARBA" id="ARBA00022729"/>
    </source>
</evidence>
<comment type="subcellular location">
    <subcellularLocation>
        <location evidence="1 6">Secreted</location>
    </subcellularLocation>
</comment>
<evidence type="ECO:0000313" key="7">
    <source>
        <dbReference type="EMBL" id="KAK8933429.1"/>
    </source>
</evidence>
<dbReference type="AlphaFoldDB" id="A0AAP0B898"/>
<evidence type="ECO:0000256" key="1">
    <source>
        <dbReference type="ARBA" id="ARBA00004613"/>
    </source>
</evidence>
<feature type="signal peptide" evidence="6">
    <location>
        <begin position="1"/>
        <end position="28"/>
    </location>
</feature>
<protein>
    <recommendedName>
        <fullName evidence="6">Epidermal patterning factor-like protein</fullName>
    </recommendedName>
</protein>
<dbReference type="Proteomes" id="UP001418222">
    <property type="component" value="Unassembled WGS sequence"/>
</dbReference>
<comment type="caution">
    <text evidence="7">The sequence shown here is derived from an EMBL/GenBank/DDBJ whole genome shotgun (WGS) entry which is preliminary data.</text>
</comment>
<dbReference type="GO" id="GO:0005576">
    <property type="term" value="C:extracellular region"/>
    <property type="evidence" value="ECO:0007669"/>
    <property type="project" value="UniProtKB-SubCell"/>
</dbReference>
<dbReference type="Pfam" id="PF17181">
    <property type="entry name" value="EPF"/>
    <property type="match status" value="1"/>
</dbReference>
<keyword evidence="5" id="KW-1015">Disulfide bond</keyword>
<accession>A0AAP0B898</accession>
<organism evidence="7 8">
    <name type="scientific">Platanthera zijinensis</name>
    <dbReference type="NCBI Taxonomy" id="2320716"/>
    <lineage>
        <taxon>Eukaryota</taxon>
        <taxon>Viridiplantae</taxon>
        <taxon>Streptophyta</taxon>
        <taxon>Embryophyta</taxon>
        <taxon>Tracheophyta</taxon>
        <taxon>Spermatophyta</taxon>
        <taxon>Magnoliopsida</taxon>
        <taxon>Liliopsida</taxon>
        <taxon>Asparagales</taxon>
        <taxon>Orchidaceae</taxon>
        <taxon>Orchidoideae</taxon>
        <taxon>Orchideae</taxon>
        <taxon>Orchidinae</taxon>
        <taxon>Platanthera</taxon>
    </lineage>
</organism>
<keyword evidence="8" id="KW-1185">Reference proteome</keyword>
<dbReference type="InterPro" id="IPR039455">
    <property type="entry name" value="EPFL"/>
</dbReference>
<comment type="similarity">
    <text evidence="2 6">Belongs to the plant cysteine rich small secretory peptide family. Epidermal patterning factor subfamily.</text>
</comment>
<dbReference type="PANTHER" id="PTHR33109:SF105">
    <property type="entry name" value="EPIDERMAL PATTERNING FACTOR-LIKE PROTEIN"/>
    <property type="match status" value="1"/>
</dbReference>
<gene>
    <name evidence="7" type="primary">EPFL4</name>
    <name evidence="7" type="ORF">KSP39_PZI015411</name>
</gene>
<dbReference type="EMBL" id="JBBWWQ010000013">
    <property type="protein sequence ID" value="KAK8933429.1"/>
    <property type="molecule type" value="Genomic_DNA"/>
</dbReference>
<feature type="chain" id="PRO_5042673688" description="Epidermal patterning factor-like protein" evidence="6">
    <location>
        <begin position="29"/>
        <end position="104"/>
    </location>
</feature>
<proteinExistence type="inferred from homology"/>
<keyword evidence="6" id="KW-0217">Developmental protein</keyword>
<dbReference type="PANTHER" id="PTHR33109">
    <property type="entry name" value="EPIDERMAL PATTERNING FACTOR-LIKE PROTEIN 4"/>
    <property type="match status" value="1"/>
</dbReference>
<evidence type="ECO:0000313" key="8">
    <source>
        <dbReference type="Proteomes" id="UP001418222"/>
    </source>
</evidence>
<evidence type="ECO:0000256" key="2">
    <source>
        <dbReference type="ARBA" id="ARBA00008127"/>
    </source>
</evidence>
<keyword evidence="3 6" id="KW-0964">Secreted</keyword>
<sequence length="104" mass="11821">MGLRRCRGRSLLAAIALLLFLTMATVIGRRSVGRIVQEEGWRTETVDRRQLSGPGSSPPTCRSRCGRCFPCRPIHVAIQPGRSFPLEYYPVAWRCKCRNKLFMP</sequence>
<evidence type="ECO:0000256" key="3">
    <source>
        <dbReference type="ARBA" id="ARBA00022525"/>
    </source>
</evidence>